<dbReference type="OrthoDB" id="1750444at2759"/>
<feature type="compositionally biased region" description="Basic and acidic residues" evidence="1">
    <location>
        <begin position="199"/>
        <end position="215"/>
    </location>
</feature>
<dbReference type="KEGG" id="mcha:111019523"/>
<dbReference type="Pfam" id="PF03732">
    <property type="entry name" value="Retrotrans_gag"/>
    <property type="match status" value="1"/>
</dbReference>
<reference evidence="4" key="1">
    <citation type="submission" date="2025-08" db="UniProtKB">
        <authorList>
            <consortium name="RefSeq"/>
        </authorList>
    </citation>
    <scope>IDENTIFICATION</scope>
    <source>
        <strain evidence="4">OHB3-1</strain>
    </source>
</reference>
<evidence type="ECO:0000313" key="3">
    <source>
        <dbReference type="Proteomes" id="UP000504603"/>
    </source>
</evidence>
<dbReference type="AlphaFoldDB" id="A0A6J1DDJ7"/>
<feature type="domain" description="Retrotransposon gag" evidence="2">
    <location>
        <begin position="47"/>
        <end position="115"/>
    </location>
</feature>
<evidence type="ECO:0000256" key="1">
    <source>
        <dbReference type="SAM" id="MobiDB-lite"/>
    </source>
</evidence>
<keyword evidence="3" id="KW-1185">Reference proteome</keyword>
<organism evidence="3 4">
    <name type="scientific">Momordica charantia</name>
    <name type="common">Bitter gourd</name>
    <name type="synonym">Balsam pear</name>
    <dbReference type="NCBI Taxonomy" id="3673"/>
    <lineage>
        <taxon>Eukaryota</taxon>
        <taxon>Viridiplantae</taxon>
        <taxon>Streptophyta</taxon>
        <taxon>Embryophyta</taxon>
        <taxon>Tracheophyta</taxon>
        <taxon>Spermatophyta</taxon>
        <taxon>Magnoliopsida</taxon>
        <taxon>eudicotyledons</taxon>
        <taxon>Gunneridae</taxon>
        <taxon>Pentapetalae</taxon>
        <taxon>rosids</taxon>
        <taxon>fabids</taxon>
        <taxon>Cucurbitales</taxon>
        <taxon>Cucurbitaceae</taxon>
        <taxon>Momordiceae</taxon>
        <taxon>Momordica</taxon>
    </lineage>
</organism>
<dbReference type="Proteomes" id="UP000504603">
    <property type="component" value="Unplaced"/>
</dbReference>
<name>A0A6J1DDJ7_MOMCH</name>
<dbReference type="PANTHER" id="PTHR33223:SF10">
    <property type="entry name" value="AMINOTRANSFERASE-LIKE PLANT MOBILE DOMAIN-CONTAINING PROTEIN"/>
    <property type="match status" value="1"/>
</dbReference>
<accession>A0A6J1DDJ7</accession>
<proteinExistence type="predicted"/>
<protein>
    <submittedName>
        <fullName evidence="4">Uncharacterized protein LOC111019523</fullName>
    </submittedName>
</protein>
<gene>
    <name evidence="4" type="primary">LOC111019523</name>
</gene>
<dbReference type="RefSeq" id="XP_022151609.1">
    <property type="nucleotide sequence ID" value="XM_022295917.1"/>
</dbReference>
<dbReference type="InterPro" id="IPR005162">
    <property type="entry name" value="Retrotrans_gag_dom"/>
</dbReference>
<dbReference type="PANTHER" id="PTHR33223">
    <property type="entry name" value="CCHC-TYPE DOMAIN-CONTAINING PROTEIN"/>
    <property type="match status" value="1"/>
</dbReference>
<feature type="region of interest" description="Disordered" evidence="1">
    <location>
        <begin position="176"/>
        <end position="224"/>
    </location>
</feature>
<evidence type="ECO:0000259" key="2">
    <source>
        <dbReference type="Pfam" id="PF03732"/>
    </source>
</evidence>
<sequence length="224" mass="26274">MAYPLPPKMKKPDMKPYDNFANPIDHIELYEGLMELSAMGDKMKCRAFSVTLKGRARSWYRQLKSKSIALWIQLRKVFINQFSAQHDRKKSDTHLLTIFQEEGESLHEFVGRFVTEKIKVLDCSNDVARMTFMSIINTPNLIQSYALQPKRTYTEAIQRARKYMHAEDVLKYKQLQHQTTTSKHVRARGQSSQSKKSHSGRDDRRKANFDSRPRQECTIPVYDR</sequence>
<evidence type="ECO:0000313" key="4">
    <source>
        <dbReference type="RefSeq" id="XP_022151609.1"/>
    </source>
</evidence>
<dbReference type="GeneID" id="111019523"/>